<dbReference type="GO" id="GO:0007005">
    <property type="term" value="P:mitochondrion organization"/>
    <property type="evidence" value="ECO:0007669"/>
    <property type="project" value="TreeGrafter"/>
</dbReference>
<keyword evidence="6" id="KW-1185">Reference proteome</keyword>
<evidence type="ECO:0000256" key="4">
    <source>
        <dbReference type="RuleBase" id="RU366048"/>
    </source>
</evidence>
<comment type="subcellular location">
    <subcellularLocation>
        <location evidence="1">Membrane</location>
    </subcellularLocation>
    <subcellularLocation>
        <location evidence="4">Mitochondrion inner membrane</location>
    </subcellularLocation>
</comment>
<sequence length="67" mass="7708">MVPHCHKSLIFSLSFLRDVAFNRIIGVKKKVNPEGTHFMIPWFETPIIYDIRVCPHMIEGTSGSHDL</sequence>
<evidence type="ECO:0000313" key="6">
    <source>
        <dbReference type="Proteomes" id="UP000295252"/>
    </source>
</evidence>
<evidence type="ECO:0000313" key="5">
    <source>
        <dbReference type="EMBL" id="CDP19399.1"/>
    </source>
</evidence>
<gene>
    <name evidence="5" type="ORF">GSCOC_T00011772001</name>
</gene>
<protein>
    <recommendedName>
        <fullName evidence="4">Prohibitin</fullName>
    </recommendedName>
</protein>
<dbReference type="Proteomes" id="UP000295252">
    <property type="component" value="Chromosome I"/>
</dbReference>
<dbReference type="OrthoDB" id="275637at2759"/>
<dbReference type="STRING" id="49390.A0A068VFR4"/>
<evidence type="ECO:0000256" key="1">
    <source>
        <dbReference type="ARBA" id="ARBA00004370"/>
    </source>
</evidence>
<organism evidence="5 6">
    <name type="scientific">Coffea canephora</name>
    <name type="common">Robusta coffee</name>
    <dbReference type="NCBI Taxonomy" id="49390"/>
    <lineage>
        <taxon>Eukaryota</taxon>
        <taxon>Viridiplantae</taxon>
        <taxon>Streptophyta</taxon>
        <taxon>Embryophyta</taxon>
        <taxon>Tracheophyta</taxon>
        <taxon>Spermatophyta</taxon>
        <taxon>Magnoliopsida</taxon>
        <taxon>eudicotyledons</taxon>
        <taxon>Gunneridae</taxon>
        <taxon>Pentapetalae</taxon>
        <taxon>asterids</taxon>
        <taxon>lamiids</taxon>
        <taxon>Gentianales</taxon>
        <taxon>Rubiaceae</taxon>
        <taxon>Ixoroideae</taxon>
        <taxon>Gardenieae complex</taxon>
        <taxon>Bertiereae - Coffeeae clade</taxon>
        <taxon>Coffeeae</taxon>
        <taxon>Coffea</taxon>
    </lineage>
</organism>
<dbReference type="AlphaFoldDB" id="A0A068VFR4"/>
<dbReference type="InterPro" id="IPR000163">
    <property type="entry name" value="Prohibitin"/>
</dbReference>
<reference evidence="6" key="1">
    <citation type="journal article" date="2014" name="Science">
        <title>The coffee genome provides insight into the convergent evolution of caffeine biosynthesis.</title>
        <authorList>
            <person name="Denoeud F."/>
            <person name="Carretero-Paulet L."/>
            <person name="Dereeper A."/>
            <person name="Droc G."/>
            <person name="Guyot R."/>
            <person name="Pietrella M."/>
            <person name="Zheng C."/>
            <person name="Alberti A."/>
            <person name="Anthony F."/>
            <person name="Aprea G."/>
            <person name="Aury J.M."/>
            <person name="Bento P."/>
            <person name="Bernard M."/>
            <person name="Bocs S."/>
            <person name="Campa C."/>
            <person name="Cenci A."/>
            <person name="Combes M.C."/>
            <person name="Crouzillat D."/>
            <person name="Da Silva C."/>
            <person name="Daddiego L."/>
            <person name="De Bellis F."/>
            <person name="Dussert S."/>
            <person name="Garsmeur O."/>
            <person name="Gayraud T."/>
            <person name="Guignon V."/>
            <person name="Jahn K."/>
            <person name="Jamilloux V."/>
            <person name="Joet T."/>
            <person name="Labadie K."/>
            <person name="Lan T."/>
            <person name="Leclercq J."/>
            <person name="Lepelley M."/>
            <person name="Leroy T."/>
            <person name="Li L.T."/>
            <person name="Librado P."/>
            <person name="Lopez L."/>
            <person name="Munoz A."/>
            <person name="Noel B."/>
            <person name="Pallavicini A."/>
            <person name="Perrotta G."/>
            <person name="Poncet V."/>
            <person name="Pot D."/>
            <person name="Priyono X."/>
            <person name="Rigoreau M."/>
            <person name="Rouard M."/>
            <person name="Rozas J."/>
            <person name="Tranchant-Dubreuil C."/>
            <person name="VanBuren R."/>
            <person name="Zhang Q."/>
            <person name="Andrade A.C."/>
            <person name="Argout X."/>
            <person name="Bertrand B."/>
            <person name="de Kochko A."/>
            <person name="Graziosi G."/>
            <person name="Henry R.J."/>
            <person name="Jayarama X."/>
            <person name="Ming R."/>
            <person name="Nagai C."/>
            <person name="Rounsley S."/>
            <person name="Sankoff D."/>
            <person name="Giuliano G."/>
            <person name="Albert V.A."/>
            <person name="Wincker P."/>
            <person name="Lashermes P."/>
        </authorList>
    </citation>
    <scope>NUCLEOTIDE SEQUENCE [LARGE SCALE GENOMIC DNA]</scope>
    <source>
        <strain evidence="6">cv. DH200-94</strain>
    </source>
</reference>
<evidence type="ECO:0000256" key="3">
    <source>
        <dbReference type="ARBA" id="ARBA00023136"/>
    </source>
</evidence>
<keyword evidence="4" id="KW-0496">Mitochondrion</keyword>
<keyword evidence="3" id="KW-0472">Membrane</keyword>
<dbReference type="GO" id="GO:0005743">
    <property type="term" value="C:mitochondrial inner membrane"/>
    <property type="evidence" value="ECO:0007669"/>
    <property type="project" value="UniProtKB-SubCell"/>
</dbReference>
<accession>A0A068VFR4</accession>
<dbReference type="Gramene" id="CDP19399">
    <property type="protein sequence ID" value="CDP19399"/>
    <property type="gene ID" value="GSCOC_T00011772001"/>
</dbReference>
<dbReference type="PANTHER" id="PTHR23222:SF1">
    <property type="entry name" value="PROHIBITIN-2"/>
    <property type="match status" value="1"/>
</dbReference>
<dbReference type="EMBL" id="HG739548">
    <property type="protein sequence ID" value="CDP19399.1"/>
    <property type="molecule type" value="Genomic_DNA"/>
</dbReference>
<name>A0A068VFR4_COFCA</name>
<comment type="similarity">
    <text evidence="2 4">Belongs to the prohibitin family.</text>
</comment>
<evidence type="ECO:0000256" key="2">
    <source>
        <dbReference type="ARBA" id="ARBA00009658"/>
    </source>
</evidence>
<dbReference type="InParanoid" id="A0A068VFR4"/>
<dbReference type="PhylomeDB" id="A0A068VFR4"/>
<dbReference type="PANTHER" id="PTHR23222">
    <property type="entry name" value="PROHIBITIN"/>
    <property type="match status" value="1"/>
</dbReference>
<keyword evidence="4" id="KW-0999">Mitochondrion inner membrane</keyword>
<proteinExistence type="inferred from homology"/>